<evidence type="ECO:0000313" key="2">
    <source>
        <dbReference type="EMBL" id="ACS33762.1"/>
    </source>
</evidence>
<dbReference type="InterPro" id="IPR036390">
    <property type="entry name" value="WH_DNA-bd_sf"/>
</dbReference>
<sequence length="445" mass="50244">MAVGRDLRLLAAFLFLALLSQLPLHSASPGEKAKILVVCSDPEDVMFANTLGAEGNFTVDVLYLGRDLPDDRSLLSNELYLIKYDEIWIPDLNSEWTYGGRLTRDEIAALGEYVKRGGILVLGLNTYTQSWSRTFERITGSRLMRVEKPKKTSEEWDLVFKGKVYPYNATYQVAIVSPYRAQVLAQYSNGLPAITLSRYGRGVGVLMTFNPVKELVEYNPTIIDVYVYLATTVLSERSGKPEIPLYEALIIKLERTFLHPIFLGVLILVVLEILAYLGFVPFSVTVISAIPFLPFSEFLLRKEPYSTTLETVRMLRGVTLTNLAGEIGKTPRRLKFPLAVLFLKRQISLIDLSSLGFNDTLVVLRGLEAEGVAAWAIEVYPKMMEKIANNPGIGVIDLARQVNMPPYDVLRLLRELSRYGVVELRKIVVDYEVYPMRALLRWFEA</sequence>
<dbReference type="GeneID" id="7987906"/>
<dbReference type="KEGG" id="tga:TGAM_1260"/>
<keyword evidence="1" id="KW-1133">Transmembrane helix</keyword>
<dbReference type="PATRIC" id="fig|593117.10.peg.1259"/>
<accession>C5A6A0</accession>
<keyword evidence="1" id="KW-0472">Membrane</keyword>
<dbReference type="SUPFAM" id="SSF52317">
    <property type="entry name" value="Class I glutamine amidotransferase-like"/>
    <property type="match status" value="1"/>
</dbReference>
<dbReference type="STRING" id="593117.TGAM_1260"/>
<organism evidence="2 3">
    <name type="scientific">Thermococcus gammatolerans (strain DSM 15229 / JCM 11827 / EJ3)</name>
    <dbReference type="NCBI Taxonomy" id="593117"/>
    <lineage>
        <taxon>Archaea</taxon>
        <taxon>Methanobacteriati</taxon>
        <taxon>Methanobacteriota</taxon>
        <taxon>Thermococci</taxon>
        <taxon>Thermococcales</taxon>
        <taxon>Thermococcaceae</taxon>
        <taxon>Thermococcus</taxon>
    </lineage>
</organism>
<evidence type="ECO:0000256" key="1">
    <source>
        <dbReference type="SAM" id="Phobius"/>
    </source>
</evidence>
<dbReference type="RefSeq" id="WP_015858874.1">
    <property type="nucleotide sequence ID" value="NC_012804.1"/>
</dbReference>
<dbReference type="eggNOG" id="arCOG02611">
    <property type="taxonomic scope" value="Archaea"/>
</dbReference>
<proteinExistence type="predicted"/>
<dbReference type="PaxDb" id="593117-TGAM_1260"/>
<dbReference type="Proteomes" id="UP000001488">
    <property type="component" value="Chromosome"/>
</dbReference>
<dbReference type="Gene3D" id="3.40.50.880">
    <property type="match status" value="1"/>
</dbReference>
<feature type="transmembrane region" description="Helical" evidence="1">
    <location>
        <begin position="261"/>
        <end position="293"/>
    </location>
</feature>
<keyword evidence="3" id="KW-1185">Reference proteome</keyword>
<dbReference type="HOGENOM" id="CLU_614854_0_0_2"/>
<keyword evidence="1" id="KW-0812">Transmembrane</keyword>
<dbReference type="InterPro" id="IPR029062">
    <property type="entry name" value="Class_I_gatase-like"/>
</dbReference>
<reference evidence="2 3" key="1">
    <citation type="journal article" date="2007" name="Genome Biol.">
        <title>Genome analysis and genome-wide proteomics of Thermococcus gammatolerans, the most radioresistant organism known amongst the Archaea.</title>
        <authorList>
            <person name="Zivanovic Y."/>
            <person name="Armengaud J."/>
            <person name="Lagorce A."/>
            <person name="Leplat C."/>
            <person name="Guerin P."/>
            <person name="Dutertre M."/>
            <person name="Anthouard V."/>
            <person name="Forterre P."/>
            <person name="Wincker P."/>
            <person name="Confalonieri F."/>
        </authorList>
    </citation>
    <scope>NUCLEOTIDE SEQUENCE [LARGE SCALE GENOMIC DNA]</scope>
    <source>
        <strain evidence="3">DSM 15229 / JCM 11827 / EJ3</strain>
    </source>
</reference>
<dbReference type="EMBL" id="CP001398">
    <property type="protein sequence ID" value="ACS33762.1"/>
    <property type="molecule type" value="Genomic_DNA"/>
</dbReference>
<dbReference type="SUPFAM" id="SSF46785">
    <property type="entry name" value="Winged helix' DNA-binding domain"/>
    <property type="match status" value="1"/>
</dbReference>
<dbReference type="AlphaFoldDB" id="C5A6A0"/>
<dbReference type="OrthoDB" id="101158at2157"/>
<evidence type="ECO:0008006" key="4">
    <source>
        <dbReference type="Google" id="ProtNLM"/>
    </source>
</evidence>
<evidence type="ECO:0000313" key="3">
    <source>
        <dbReference type="Proteomes" id="UP000001488"/>
    </source>
</evidence>
<protein>
    <recommendedName>
        <fullName evidence="4">Beta-galactosidase trimerisation domain-containing protein</fullName>
    </recommendedName>
</protein>
<gene>
    <name evidence="2" type="ordered locus">TGAM_1260</name>
</gene>
<name>C5A6A0_THEGJ</name>